<gene>
    <name evidence="2" type="primary">Po23</name>
    <name evidence="2" type="ORF">RISTRI_R15932</name>
</gene>
<dbReference type="PROSITE" id="PS50878">
    <property type="entry name" value="RT_POL"/>
    <property type="match status" value="1"/>
</dbReference>
<sequence>RRSSTVSMVYERQVLLDKPDLLSGEGKAVDVVSLDFSEAFDMVSHSIILEKLAAHGLDEHTLRWVKDWLSVQAQRVVVNGVNSSQGPVMSGVPQGLVLGPVLFNICINDLDE</sequence>
<protein>
    <submittedName>
        <fullName evidence="2">PO23 protein</fullName>
    </submittedName>
</protein>
<dbReference type="Pfam" id="PF00078">
    <property type="entry name" value="RVT_1"/>
    <property type="match status" value="1"/>
</dbReference>
<evidence type="ECO:0000313" key="3">
    <source>
        <dbReference type="Proteomes" id="UP000540089"/>
    </source>
</evidence>
<dbReference type="InterPro" id="IPR000477">
    <property type="entry name" value="RT_dom"/>
</dbReference>
<evidence type="ECO:0000259" key="1">
    <source>
        <dbReference type="PROSITE" id="PS50878"/>
    </source>
</evidence>
<dbReference type="PANTHER" id="PTHR33332">
    <property type="entry name" value="REVERSE TRANSCRIPTASE DOMAIN-CONTAINING PROTEIN"/>
    <property type="match status" value="1"/>
</dbReference>
<dbReference type="InterPro" id="IPR043502">
    <property type="entry name" value="DNA/RNA_pol_sf"/>
</dbReference>
<dbReference type="AlphaFoldDB" id="A0A7L3THM5"/>
<organism evidence="2 3">
    <name type="scientific">Rissa tridactyla</name>
    <name type="common">Black-legged kittiwake</name>
    <name type="synonym">Larus tridactyla</name>
    <dbReference type="NCBI Taxonomy" id="75485"/>
    <lineage>
        <taxon>Eukaryota</taxon>
        <taxon>Metazoa</taxon>
        <taxon>Chordata</taxon>
        <taxon>Craniata</taxon>
        <taxon>Vertebrata</taxon>
        <taxon>Euteleostomi</taxon>
        <taxon>Archelosauria</taxon>
        <taxon>Archosauria</taxon>
        <taxon>Dinosauria</taxon>
        <taxon>Saurischia</taxon>
        <taxon>Theropoda</taxon>
        <taxon>Coelurosauria</taxon>
        <taxon>Aves</taxon>
        <taxon>Neognathae</taxon>
        <taxon>Neoaves</taxon>
        <taxon>Charadriiformes</taxon>
        <taxon>Laridae</taxon>
        <taxon>Rissa</taxon>
    </lineage>
</organism>
<dbReference type="SUPFAM" id="SSF56672">
    <property type="entry name" value="DNA/RNA polymerases"/>
    <property type="match status" value="1"/>
</dbReference>
<dbReference type="Proteomes" id="UP000540089">
    <property type="component" value="Unassembled WGS sequence"/>
</dbReference>
<feature type="non-terminal residue" evidence="2">
    <location>
        <position position="112"/>
    </location>
</feature>
<evidence type="ECO:0000313" key="2">
    <source>
        <dbReference type="EMBL" id="NXV39091.1"/>
    </source>
</evidence>
<comment type="caution">
    <text evidence="2">The sequence shown here is derived from an EMBL/GenBank/DDBJ whole genome shotgun (WGS) entry which is preliminary data.</text>
</comment>
<keyword evidence="3" id="KW-1185">Reference proteome</keyword>
<accession>A0A7L3THM5</accession>
<feature type="non-terminal residue" evidence="2">
    <location>
        <position position="1"/>
    </location>
</feature>
<dbReference type="EMBL" id="VZUC01002052">
    <property type="protein sequence ID" value="NXV39091.1"/>
    <property type="molecule type" value="Genomic_DNA"/>
</dbReference>
<name>A0A7L3THM5_RISTR</name>
<feature type="domain" description="Reverse transcriptase" evidence="1">
    <location>
        <begin position="1"/>
        <end position="112"/>
    </location>
</feature>
<reference evidence="2 3" key="1">
    <citation type="submission" date="2019-09" db="EMBL/GenBank/DDBJ databases">
        <title>Bird 10,000 Genomes (B10K) Project - Family phase.</title>
        <authorList>
            <person name="Zhang G."/>
        </authorList>
    </citation>
    <scope>NUCLEOTIDE SEQUENCE [LARGE SCALE GENOMIC DNA]</scope>
    <source>
        <strain evidence="2">OUT-0021</strain>
        <tissue evidence="2">Blood</tissue>
    </source>
</reference>
<proteinExistence type="predicted"/>